<name>A0AAJ2VSG9_9GAMM</name>
<evidence type="ECO:0000313" key="2">
    <source>
        <dbReference type="Proteomes" id="UP001276761"/>
    </source>
</evidence>
<dbReference type="Proteomes" id="UP001276761">
    <property type="component" value="Unassembled WGS sequence"/>
</dbReference>
<evidence type="ECO:0000313" key="1">
    <source>
        <dbReference type="EMBL" id="MDX5979634.1"/>
    </source>
</evidence>
<gene>
    <name evidence="1" type="ORF">SIL78_18965</name>
</gene>
<sequence length="193" mass="20868">MALLRDTLTGIISAFNRAHLLRELSLTVASFNGKAEFRLADHLPAGAHSVVVSSVSVSNDNADLRWHIASGYLHASLSSKGRHYSPQPWDALARPVTLSVVAAYVPPPLDVPDLDLDGLHHFGVSLPAELEHVVNHGMGKTRFIERITDNEGRAQFASVEALDANHVRVTLVEALPVRLDMIFMPDNAGLGAS</sequence>
<dbReference type="EMBL" id="JAWXXT010000002">
    <property type="protein sequence ID" value="MDX5979634.1"/>
    <property type="molecule type" value="Genomic_DNA"/>
</dbReference>
<proteinExistence type="predicted"/>
<reference evidence="1" key="1">
    <citation type="submission" date="2023-11" db="EMBL/GenBank/DDBJ databases">
        <title>MicrobeMod: A computational toolkit for identifying prokaryotic methylation and restriction-modification with nanopore sequencing.</title>
        <authorList>
            <person name="Crits-Christoph A."/>
            <person name="Kang S.C."/>
            <person name="Lee H."/>
            <person name="Ostrov N."/>
        </authorList>
    </citation>
    <scope>NUCLEOTIDE SEQUENCE</scope>
    <source>
        <strain evidence="1">ATCC BAA-953</strain>
    </source>
</reference>
<dbReference type="RefSeq" id="WP_198350036.1">
    <property type="nucleotide sequence ID" value="NZ_JABASV010000012.1"/>
</dbReference>
<dbReference type="GeneID" id="303167622"/>
<organism evidence="1 2">
    <name type="scientific">Vreelandella alkaliphila</name>
    <dbReference type="NCBI Taxonomy" id="272774"/>
    <lineage>
        <taxon>Bacteria</taxon>
        <taxon>Pseudomonadati</taxon>
        <taxon>Pseudomonadota</taxon>
        <taxon>Gammaproteobacteria</taxon>
        <taxon>Oceanospirillales</taxon>
        <taxon>Halomonadaceae</taxon>
        <taxon>Vreelandella</taxon>
    </lineage>
</organism>
<comment type="caution">
    <text evidence="1">The sequence shown here is derived from an EMBL/GenBank/DDBJ whole genome shotgun (WGS) entry which is preliminary data.</text>
</comment>
<dbReference type="AlphaFoldDB" id="A0AAJ2VSG9"/>
<accession>A0AAJ2VSG9</accession>
<protein>
    <submittedName>
        <fullName evidence="1">Uncharacterized protein</fullName>
    </submittedName>
</protein>